<name>A0ABP0IUW9_9DINO</name>
<feature type="compositionally biased region" description="Basic residues" evidence="1">
    <location>
        <begin position="265"/>
        <end position="278"/>
    </location>
</feature>
<feature type="region of interest" description="Disordered" evidence="1">
    <location>
        <begin position="255"/>
        <end position="312"/>
    </location>
</feature>
<sequence length="613" mass="68661">MAFFCRCSAATGEAALEDGDSAIRQEGDAQLSHMEDVSLQLAKQDQSLGIDEKASEHSTVTPSIQEISMELPTLEAEEKIGKAPEANPLEEVEATEAAPEVKPEPQKAEEKVKRPPEPLTTLDDQNFDDRGVSTLDESKTFYYTLGNDYRCLLTGWTHTRPYAKGFIRNKPGTGKAVVSGLDHGVGYFWKVYQVAKLHGSANGLSVNGEDQGKTNASKSYEATASGKTLADKEGKITFAFTRDGDEVHLSGIAVAREEEKEGKPKPKAKAKVKAKAKNKGKEPKYDEVGRRIDRRKKEESSSDEDLLDDLCPSSRKDADFERELKKMKKKVRAGMTEKQREEMENPWLYTQISDGERSLKKDMFKSFYREQYARLKKSAGPDLKQYQKNDPATGQSVGTSNLKAEGGHRPLPRPKGVKMPKDFQKDVGRISQKDLLEKYGCKGDAMGTHDGTWARTRGKSLIPGYFHMGWQVLRAFDEKLSCFFVCSLALPFPEILFTGPPGERMLVSVYGDLFDVSDRPDKYGPDGPYWYMTGKDITWALVSGEDSEENMDKFYDIFKIQPQDAADRRLQGLMSWWAFYEKEYGKPVGRNTSYDKEWGLPPPPNIADGCSVM</sequence>
<feature type="region of interest" description="Disordered" evidence="1">
    <location>
        <begin position="83"/>
        <end position="131"/>
    </location>
</feature>
<feature type="region of interest" description="Disordered" evidence="1">
    <location>
        <begin position="206"/>
        <end position="226"/>
    </location>
</feature>
<organism evidence="2 3">
    <name type="scientific">Durusdinium trenchii</name>
    <dbReference type="NCBI Taxonomy" id="1381693"/>
    <lineage>
        <taxon>Eukaryota</taxon>
        <taxon>Sar</taxon>
        <taxon>Alveolata</taxon>
        <taxon>Dinophyceae</taxon>
        <taxon>Suessiales</taxon>
        <taxon>Symbiodiniaceae</taxon>
        <taxon>Durusdinium</taxon>
    </lineage>
</organism>
<feature type="compositionally biased region" description="Polar residues" evidence="1">
    <location>
        <begin position="386"/>
        <end position="402"/>
    </location>
</feature>
<evidence type="ECO:0000313" key="3">
    <source>
        <dbReference type="Proteomes" id="UP001642484"/>
    </source>
</evidence>
<feature type="compositionally biased region" description="Basic and acidic residues" evidence="1">
    <location>
        <begin position="99"/>
        <end position="116"/>
    </location>
</feature>
<feature type="region of interest" description="Disordered" evidence="1">
    <location>
        <begin position="379"/>
        <end position="421"/>
    </location>
</feature>
<dbReference type="Gene3D" id="3.10.120.10">
    <property type="entry name" value="Cytochrome b5-like heme/steroid binding domain"/>
    <property type="match status" value="1"/>
</dbReference>
<proteinExistence type="predicted"/>
<evidence type="ECO:0000313" key="2">
    <source>
        <dbReference type="EMBL" id="CAK9005880.1"/>
    </source>
</evidence>
<feature type="compositionally biased region" description="Basic and acidic residues" evidence="1">
    <location>
        <begin position="255"/>
        <end position="264"/>
    </location>
</feature>
<protein>
    <submittedName>
        <fullName evidence="2">Uncharacterized protein</fullName>
    </submittedName>
</protein>
<dbReference type="SUPFAM" id="SSF55856">
    <property type="entry name" value="Cytochrome b5-like heme/steroid binding domain"/>
    <property type="match status" value="1"/>
</dbReference>
<dbReference type="Proteomes" id="UP001642484">
    <property type="component" value="Unassembled WGS sequence"/>
</dbReference>
<reference evidence="2 3" key="1">
    <citation type="submission" date="2024-02" db="EMBL/GenBank/DDBJ databases">
        <authorList>
            <person name="Chen Y."/>
            <person name="Shah S."/>
            <person name="Dougan E. K."/>
            <person name="Thang M."/>
            <person name="Chan C."/>
        </authorList>
    </citation>
    <scope>NUCLEOTIDE SEQUENCE [LARGE SCALE GENOMIC DNA]</scope>
</reference>
<gene>
    <name evidence="2" type="ORF">CCMP2556_LOCUS8235</name>
</gene>
<dbReference type="InterPro" id="IPR036400">
    <property type="entry name" value="Cyt_B5-like_heme/steroid_sf"/>
</dbReference>
<feature type="compositionally biased region" description="Polar residues" evidence="1">
    <location>
        <begin position="213"/>
        <end position="226"/>
    </location>
</feature>
<accession>A0ABP0IUW9</accession>
<keyword evidence="3" id="KW-1185">Reference proteome</keyword>
<feature type="compositionally biased region" description="Basic and acidic residues" evidence="1">
    <location>
        <begin position="279"/>
        <end position="300"/>
    </location>
</feature>
<comment type="caution">
    <text evidence="2">The sequence shown here is derived from an EMBL/GenBank/DDBJ whole genome shotgun (WGS) entry which is preliminary data.</text>
</comment>
<dbReference type="EMBL" id="CAXAMN010003725">
    <property type="protein sequence ID" value="CAK9005880.1"/>
    <property type="molecule type" value="Genomic_DNA"/>
</dbReference>
<evidence type="ECO:0000256" key="1">
    <source>
        <dbReference type="SAM" id="MobiDB-lite"/>
    </source>
</evidence>